<dbReference type="HOGENOM" id="CLU_025617_1_0_10"/>
<protein>
    <recommendedName>
        <fullName evidence="1">Polysaccharide pyruvyl transferase domain-containing protein</fullName>
    </recommendedName>
</protein>
<evidence type="ECO:0000313" key="2">
    <source>
        <dbReference type="EMBL" id="KKB49573.1"/>
    </source>
</evidence>
<dbReference type="Proteomes" id="UP000033035">
    <property type="component" value="Unassembled WGS sequence"/>
</dbReference>
<feature type="domain" description="Polysaccharide pyruvyl transferase" evidence="1">
    <location>
        <begin position="15"/>
        <end position="307"/>
    </location>
</feature>
<sequence length="369" mass="42372">MAKKTATITFHAAHNYGSNLQAYALQQAILKLGYENEIINLRTERQKDLYTVFTKRKGLKYVFKNLSHLLYYFPLKKAYDKFEEFINNKLIVTKEYASEKDLKNADLDYDLYIAGSDQIWNPVPADFDWSYYLTFVHEGRKISYAPSFGQLASKGDAEAKHRISDALKDFDAISVREQGTADNVKQLIGMEPQIVLDPTLLLKKEEWLSLVKDEKRIVKGDYIFFYTLFADPKRMAIVKKISKITGLPVVTSNFSNQYDVFNPFIKRYDAGPLDFLTLIRDAKLVVVSSFHGTVFSILLNVPFFAIDGMSDARISTLLKRTGLEVREITYTTVNEKCKQAYSADFESVNKRINIARKASIEFLRKSLEV</sequence>
<name>A0A0F5IVJ6_9BACT</name>
<gene>
    <name evidence="2" type="ORF">HMPREF1536_04638</name>
</gene>
<evidence type="ECO:0000313" key="3">
    <source>
        <dbReference type="Proteomes" id="UP000033035"/>
    </source>
</evidence>
<evidence type="ECO:0000259" key="1">
    <source>
        <dbReference type="Pfam" id="PF04230"/>
    </source>
</evidence>
<dbReference type="RefSeq" id="WP_028728182.1">
    <property type="nucleotide sequence ID" value="NZ_AUAE01000027.1"/>
</dbReference>
<dbReference type="PATRIC" id="fig|1203610.3.peg.4729"/>
<reference evidence="2 3" key="1">
    <citation type="submission" date="2013-04" db="EMBL/GenBank/DDBJ databases">
        <title>The Genome Sequence of Parabacteroides gordonii DSM 23371.</title>
        <authorList>
            <consortium name="The Broad Institute Genomics Platform"/>
            <person name="Earl A."/>
            <person name="Ward D."/>
            <person name="Feldgarden M."/>
            <person name="Gevers D."/>
            <person name="Martens E."/>
            <person name="Sakamoto M."/>
            <person name="Benno Y."/>
            <person name="Suzuki N."/>
            <person name="Matsunaga N."/>
            <person name="Koshihara K."/>
            <person name="Seki M."/>
            <person name="Komiya H."/>
            <person name="Walker B."/>
            <person name="Young S."/>
            <person name="Zeng Q."/>
            <person name="Gargeya S."/>
            <person name="Fitzgerald M."/>
            <person name="Haas B."/>
            <person name="Abouelleil A."/>
            <person name="Allen A.W."/>
            <person name="Alvarado L."/>
            <person name="Arachchi H.M."/>
            <person name="Berlin A.M."/>
            <person name="Chapman S.B."/>
            <person name="Gainer-Dewar J."/>
            <person name="Goldberg J."/>
            <person name="Griggs A."/>
            <person name="Gujja S."/>
            <person name="Hansen M."/>
            <person name="Howarth C."/>
            <person name="Imamovic A."/>
            <person name="Ireland A."/>
            <person name="Larimer J."/>
            <person name="McCowan C."/>
            <person name="Murphy C."/>
            <person name="Pearson M."/>
            <person name="Poon T.W."/>
            <person name="Priest M."/>
            <person name="Roberts A."/>
            <person name="Saif S."/>
            <person name="Shea T."/>
            <person name="Sisk P."/>
            <person name="Sykes S."/>
            <person name="Wortman J."/>
            <person name="Nusbaum C."/>
            <person name="Birren B."/>
        </authorList>
    </citation>
    <scope>NUCLEOTIDE SEQUENCE [LARGE SCALE GENOMIC DNA]</scope>
    <source>
        <strain evidence="2 3">MS-1</strain>
    </source>
</reference>
<comment type="caution">
    <text evidence="2">The sequence shown here is derived from an EMBL/GenBank/DDBJ whole genome shotgun (WGS) entry which is preliminary data.</text>
</comment>
<dbReference type="AlphaFoldDB" id="A0A0F5IVJ6"/>
<keyword evidence="3" id="KW-1185">Reference proteome</keyword>
<dbReference type="Pfam" id="PF04230">
    <property type="entry name" value="PS_pyruv_trans"/>
    <property type="match status" value="1"/>
</dbReference>
<dbReference type="InterPro" id="IPR007345">
    <property type="entry name" value="Polysacch_pyruvyl_Trfase"/>
</dbReference>
<dbReference type="STRING" id="1203610.HMPREF1536_04638"/>
<dbReference type="EMBL" id="AQHW01000025">
    <property type="protein sequence ID" value="KKB49573.1"/>
    <property type="molecule type" value="Genomic_DNA"/>
</dbReference>
<proteinExistence type="predicted"/>
<accession>A0A0F5IVJ6</accession>
<organism evidence="2 3">
    <name type="scientific">Parabacteroides gordonii MS-1 = DSM 23371</name>
    <dbReference type="NCBI Taxonomy" id="1203610"/>
    <lineage>
        <taxon>Bacteria</taxon>
        <taxon>Pseudomonadati</taxon>
        <taxon>Bacteroidota</taxon>
        <taxon>Bacteroidia</taxon>
        <taxon>Bacteroidales</taxon>
        <taxon>Tannerellaceae</taxon>
        <taxon>Parabacteroides</taxon>
    </lineage>
</organism>